<keyword evidence="4 6" id="KW-1133">Transmembrane helix</keyword>
<dbReference type="GO" id="GO:0005886">
    <property type="term" value="C:plasma membrane"/>
    <property type="evidence" value="ECO:0007669"/>
    <property type="project" value="TreeGrafter"/>
</dbReference>
<keyword evidence="10" id="KW-1185">Reference proteome</keyword>
<feature type="domain" description="GtrA/DPMS transmembrane" evidence="7">
    <location>
        <begin position="10"/>
        <end position="128"/>
    </location>
</feature>
<comment type="subcellular location">
    <subcellularLocation>
        <location evidence="1">Membrane</location>
        <topology evidence="1">Multi-pass membrane protein</topology>
    </subcellularLocation>
</comment>
<dbReference type="HOGENOM" id="CLU_083873_7_0_6"/>
<feature type="transmembrane region" description="Helical" evidence="6">
    <location>
        <begin position="102"/>
        <end position="122"/>
    </location>
</feature>
<evidence type="ECO:0000313" key="11">
    <source>
        <dbReference type="Proteomes" id="UP000560000"/>
    </source>
</evidence>
<dbReference type="Pfam" id="PF04138">
    <property type="entry name" value="GtrA_DPMS_TM"/>
    <property type="match status" value="1"/>
</dbReference>
<comment type="similarity">
    <text evidence="2">Belongs to the GtrA family.</text>
</comment>
<accession>A0A099CWP9</accession>
<feature type="transmembrane region" description="Helical" evidence="6">
    <location>
        <begin position="37"/>
        <end position="54"/>
    </location>
</feature>
<evidence type="ECO:0000259" key="7">
    <source>
        <dbReference type="Pfam" id="PF04138"/>
    </source>
</evidence>
<reference evidence="9 11" key="2">
    <citation type="submission" date="2020-08" db="EMBL/GenBank/DDBJ databases">
        <title>Genomic Encyclopedia of Type Strains, Phase IV (KMG-IV): sequencing the most valuable type-strain genomes for metagenomic binning, comparative biology and taxonomic classification.</title>
        <authorList>
            <person name="Goeker M."/>
        </authorList>
    </citation>
    <scope>NUCLEOTIDE SEQUENCE [LARGE SCALE GENOMIC DNA]</scope>
    <source>
        <strain evidence="9 11">DSM 107085</strain>
    </source>
</reference>
<proteinExistence type="inferred from homology"/>
<dbReference type="Proteomes" id="UP000560000">
    <property type="component" value="Unassembled WGS sequence"/>
</dbReference>
<dbReference type="InterPro" id="IPR051401">
    <property type="entry name" value="GtrA_CellWall_Glycosyl"/>
</dbReference>
<dbReference type="PANTHER" id="PTHR38459:SF1">
    <property type="entry name" value="PROPHAGE BACTOPRENOL-LINKED GLUCOSE TRANSLOCASE HOMOLOG"/>
    <property type="match status" value="1"/>
</dbReference>
<name>A0A099CWP9_9GAMM</name>
<sequence>MKLAREAALFAVGGAIGFVIDAGIVQMLVRGAGWDPYLARIPSFLAAASVTWWWNRRFSFAHRRGDDAHREWLRWMAVMAVGAVINYGTYALVLAFSDTARAWPAMGVAAGSCVAAIANFAGARKLVFRGAKHVV</sequence>
<dbReference type="GO" id="GO:0000271">
    <property type="term" value="P:polysaccharide biosynthetic process"/>
    <property type="evidence" value="ECO:0007669"/>
    <property type="project" value="InterPro"/>
</dbReference>
<feature type="transmembrane region" description="Helical" evidence="6">
    <location>
        <begin position="75"/>
        <end position="96"/>
    </location>
</feature>
<evidence type="ECO:0000313" key="8">
    <source>
        <dbReference type="EMBL" id="KGI78174.1"/>
    </source>
</evidence>
<evidence type="ECO:0000256" key="4">
    <source>
        <dbReference type="ARBA" id="ARBA00022989"/>
    </source>
</evidence>
<feature type="transmembrane region" description="Helical" evidence="6">
    <location>
        <begin position="7"/>
        <end position="25"/>
    </location>
</feature>
<reference evidence="8 10" key="1">
    <citation type="submission" date="2014-09" db="EMBL/GenBank/DDBJ databases">
        <title>Xanthomonadaceae 3.5X direct submission.</title>
        <authorList>
            <person name="Fang T."/>
            <person name="Wang H."/>
        </authorList>
    </citation>
    <scope>NUCLEOTIDE SEQUENCE [LARGE SCALE GENOMIC DNA]</scope>
    <source>
        <strain evidence="8 10">3.5X</strain>
    </source>
</reference>
<dbReference type="EMBL" id="JROI01000010">
    <property type="protein sequence ID" value="KGI78174.1"/>
    <property type="molecule type" value="Genomic_DNA"/>
</dbReference>
<keyword evidence="5 6" id="KW-0472">Membrane</keyword>
<evidence type="ECO:0000256" key="5">
    <source>
        <dbReference type="ARBA" id="ARBA00023136"/>
    </source>
</evidence>
<dbReference type="RefSeq" id="WP_043100738.1">
    <property type="nucleotide sequence ID" value="NZ_JACHET010000001.1"/>
</dbReference>
<dbReference type="InterPro" id="IPR007267">
    <property type="entry name" value="GtrA_DPMS_TM"/>
</dbReference>
<organism evidence="8 10">
    <name type="scientific">Oleiagrimonas soli</name>
    <dbReference type="NCBI Taxonomy" id="1543381"/>
    <lineage>
        <taxon>Bacteria</taxon>
        <taxon>Pseudomonadati</taxon>
        <taxon>Pseudomonadota</taxon>
        <taxon>Gammaproteobacteria</taxon>
        <taxon>Lysobacterales</taxon>
        <taxon>Rhodanobacteraceae</taxon>
        <taxon>Oleiagrimonas</taxon>
    </lineage>
</organism>
<evidence type="ECO:0000313" key="10">
    <source>
        <dbReference type="Proteomes" id="UP000029708"/>
    </source>
</evidence>
<dbReference type="EMBL" id="JACHET010000001">
    <property type="protein sequence ID" value="MBB6183372.1"/>
    <property type="molecule type" value="Genomic_DNA"/>
</dbReference>
<dbReference type="STRING" id="1543381.LF63_0107490"/>
<evidence type="ECO:0000256" key="3">
    <source>
        <dbReference type="ARBA" id="ARBA00022692"/>
    </source>
</evidence>
<dbReference type="OrthoDB" id="7926501at2"/>
<keyword evidence="3 6" id="KW-0812">Transmembrane</keyword>
<evidence type="ECO:0000256" key="6">
    <source>
        <dbReference type="SAM" id="Phobius"/>
    </source>
</evidence>
<evidence type="ECO:0000256" key="1">
    <source>
        <dbReference type="ARBA" id="ARBA00004141"/>
    </source>
</evidence>
<evidence type="ECO:0000256" key="2">
    <source>
        <dbReference type="ARBA" id="ARBA00009399"/>
    </source>
</evidence>
<dbReference type="AlphaFoldDB" id="A0A099CWP9"/>
<evidence type="ECO:0000313" key="9">
    <source>
        <dbReference type="EMBL" id="MBB6183372.1"/>
    </source>
</evidence>
<gene>
    <name evidence="9" type="ORF">HNQ86_000717</name>
    <name evidence="8" type="ORF">LF63_0107490</name>
</gene>
<dbReference type="Proteomes" id="UP000029708">
    <property type="component" value="Unassembled WGS sequence"/>
</dbReference>
<comment type="caution">
    <text evidence="8">The sequence shown here is derived from an EMBL/GenBank/DDBJ whole genome shotgun (WGS) entry which is preliminary data.</text>
</comment>
<dbReference type="PANTHER" id="PTHR38459">
    <property type="entry name" value="PROPHAGE BACTOPRENOL-LINKED GLUCOSE TRANSLOCASE HOMOLOG"/>
    <property type="match status" value="1"/>
</dbReference>
<protein>
    <submittedName>
        <fullName evidence="9">Putative flippase GtrA</fullName>
    </submittedName>
</protein>